<dbReference type="RefSeq" id="WP_092902047.1">
    <property type="nucleotide sequence ID" value="NZ_FOZS01000001.1"/>
</dbReference>
<name>A0A1I6PZB2_9EURY</name>
<feature type="region of interest" description="Disordered" evidence="1">
    <location>
        <begin position="239"/>
        <end position="268"/>
    </location>
</feature>
<dbReference type="Proteomes" id="UP000199199">
    <property type="component" value="Unassembled WGS sequence"/>
</dbReference>
<reference evidence="3" key="1">
    <citation type="submission" date="2016-10" db="EMBL/GenBank/DDBJ databases">
        <authorList>
            <person name="Varghese N."/>
            <person name="Submissions S."/>
        </authorList>
    </citation>
    <scope>NUCLEOTIDE SEQUENCE [LARGE SCALE GENOMIC DNA]</scope>
    <source>
        <strain evidence="3">DSM 22427</strain>
    </source>
</reference>
<sequence length="355" mass="37017">MTERTSTPARETIADRLDRTLPALSPEVRSIAFDALEPVDRSFPVALCRASAGAVSSDGPSARTLESIALVVEPLQGYVRLRNDLLAADRYESAAERDAAILAGDYLHAFAHASIGDASPADGGRLELFRVLTDASNALASAYATSEGDSGSDTTPVSDPSRTSRPDRPAGDAPTAILAGAAAELGAAAAGATETVRESARAYGASLSRALSIAERGSVDTRDESPRWVATRVLSARSFDDDTDEPPLSASECALDGPVGNRDGSLEAGDRSAVLEDELESARSALETIETVDPIDRGPATADGEDSPAVDDPARSAQGSSDRHSDDIHQSELAPRTRLERAAHLPFQGLLAADE</sequence>
<organism evidence="2 3">
    <name type="scientific">Halostagnicola kamekurae</name>
    <dbReference type="NCBI Taxonomy" id="619731"/>
    <lineage>
        <taxon>Archaea</taxon>
        <taxon>Methanobacteriati</taxon>
        <taxon>Methanobacteriota</taxon>
        <taxon>Stenosarchaea group</taxon>
        <taxon>Halobacteria</taxon>
        <taxon>Halobacteriales</taxon>
        <taxon>Natrialbaceae</taxon>
        <taxon>Halostagnicola</taxon>
    </lineage>
</organism>
<feature type="region of interest" description="Disordered" evidence="1">
    <location>
        <begin position="142"/>
        <end position="173"/>
    </location>
</feature>
<accession>A0A1I6PZB2</accession>
<feature type="region of interest" description="Disordered" evidence="1">
    <location>
        <begin position="285"/>
        <end position="355"/>
    </location>
</feature>
<keyword evidence="3" id="KW-1185">Reference proteome</keyword>
<protein>
    <recommendedName>
        <fullName evidence="4">Polyprenyl synthetase</fullName>
    </recommendedName>
</protein>
<feature type="compositionally biased region" description="Basic and acidic residues" evidence="1">
    <location>
        <begin position="321"/>
        <end position="343"/>
    </location>
</feature>
<dbReference type="AlphaFoldDB" id="A0A1I6PZB2"/>
<proteinExistence type="predicted"/>
<dbReference type="Gene3D" id="1.10.600.10">
    <property type="entry name" value="Farnesyl Diphosphate Synthase"/>
    <property type="match status" value="1"/>
</dbReference>
<dbReference type="InterPro" id="IPR008949">
    <property type="entry name" value="Isoprenoid_synthase_dom_sf"/>
</dbReference>
<dbReference type="OrthoDB" id="202855at2157"/>
<dbReference type="SUPFAM" id="SSF48576">
    <property type="entry name" value="Terpenoid synthases"/>
    <property type="match status" value="1"/>
</dbReference>
<gene>
    <name evidence="2" type="ORF">SAMN04488556_0882</name>
</gene>
<evidence type="ECO:0000313" key="3">
    <source>
        <dbReference type="Proteomes" id="UP000199199"/>
    </source>
</evidence>
<evidence type="ECO:0008006" key="4">
    <source>
        <dbReference type="Google" id="ProtNLM"/>
    </source>
</evidence>
<dbReference type="EMBL" id="FOZS01000001">
    <property type="protein sequence ID" value="SFS45502.1"/>
    <property type="molecule type" value="Genomic_DNA"/>
</dbReference>
<evidence type="ECO:0000256" key="1">
    <source>
        <dbReference type="SAM" id="MobiDB-lite"/>
    </source>
</evidence>
<feature type="compositionally biased region" description="Polar residues" evidence="1">
    <location>
        <begin position="142"/>
        <end position="161"/>
    </location>
</feature>
<evidence type="ECO:0000313" key="2">
    <source>
        <dbReference type="EMBL" id="SFS45502.1"/>
    </source>
</evidence>